<keyword evidence="3" id="KW-1185">Reference proteome</keyword>
<comment type="caution">
    <text evidence="2">The sequence shown here is derived from an EMBL/GenBank/DDBJ whole genome shotgun (WGS) entry which is preliminary data.</text>
</comment>
<dbReference type="InterPro" id="IPR012348">
    <property type="entry name" value="RNR-like"/>
</dbReference>
<gene>
    <name evidence="2" type="ORF">AB2Z07_04240</name>
</gene>
<reference evidence="2 3" key="1">
    <citation type="submission" date="2024-07" db="EMBL/GenBank/DDBJ databases">
        <title>Active virus-host system and metabolic interactions in a Lokiarchaeon culture.</title>
        <authorList>
            <person name="Ponce Toledo R.I."/>
            <person name="Rodrigues Oliveira T."/>
            <person name="Schleper C."/>
        </authorList>
    </citation>
    <scope>NUCLEOTIDE SEQUENCE [LARGE SCALE GENOMIC DNA]</scope>
    <source>
        <strain evidence="2 3">B35</strain>
    </source>
</reference>
<dbReference type="InterPro" id="IPR009078">
    <property type="entry name" value="Ferritin-like_SF"/>
</dbReference>
<dbReference type="RefSeq" id="WP_371150027.1">
    <property type="nucleotide sequence ID" value="NZ_JBFSOO010000003.1"/>
</dbReference>
<evidence type="ECO:0000313" key="3">
    <source>
        <dbReference type="Proteomes" id="UP001568358"/>
    </source>
</evidence>
<feature type="signal peptide" evidence="1">
    <location>
        <begin position="1"/>
        <end position="26"/>
    </location>
</feature>
<protein>
    <submittedName>
        <fullName evidence="2">TRASH domain-containing protein</fullName>
    </submittedName>
</protein>
<accession>A0ABV4JPT0</accession>
<evidence type="ECO:0000313" key="2">
    <source>
        <dbReference type="EMBL" id="MEZ6852745.1"/>
    </source>
</evidence>
<keyword evidence="1" id="KW-0732">Signal</keyword>
<sequence length="86" mass="9348">MKSLIKTAVFALVITAFAFASTTGMAAEPQKNCPVMGGEINKDLHADHNGKRVYFCCAACGPQFKKSPEKFVKKLEDQGVKLEVVN</sequence>
<dbReference type="EMBL" id="JBFSOO010000003">
    <property type="protein sequence ID" value="MEZ6852745.1"/>
    <property type="molecule type" value="Genomic_DNA"/>
</dbReference>
<organism evidence="2 3">
    <name type="scientific">Halodesulfovibrio aestuarii</name>
    <dbReference type="NCBI Taxonomy" id="126333"/>
    <lineage>
        <taxon>Bacteria</taxon>
        <taxon>Pseudomonadati</taxon>
        <taxon>Thermodesulfobacteriota</taxon>
        <taxon>Desulfovibrionia</taxon>
        <taxon>Desulfovibrionales</taxon>
        <taxon>Desulfovibrionaceae</taxon>
        <taxon>Halodesulfovibrio</taxon>
    </lineage>
</organism>
<name>A0ABV4JPT0_9BACT</name>
<feature type="chain" id="PRO_5047380019" evidence="1">
    <location>
        <begin position="27"/>
        <end position="86"/>
    </location>
</feature>
<dbReference type="Gene3D" id="1.10.620.20">
    <property type="entry name" value="Ribonucleotide Reductase, subunit A"/>
    <property type="match status" value="1"/>
</dbReference>
<dbReference type="Proteomes" id="UP001568358">
    <property type="component" value="Unassembled WGS sequence"/>
</dbReference>
<proteinExistence type="predicted"/>
<evidence type="ECO:0000256" key="1">
    <source>
        <dbReference type="SAM" id="SignalP"/>
    </source>
</evidence>
<dbReference type="SUPFAM" id="SSF47240">
    <property type="entry name" value="Ferritin-like"/>
    <property type="match status" value="1"/>
</dbReference>